<feature type="compositionally biased region" description="Gly residues" evidence="1">
    <location>
        <begin position="267"/>
        <end position="283"/>
    </location>
</feature>
<dbReference type="Proteomes" id="UP001497383">
    <property type="component" value="Chromosome 4"/>
</dbReference>
<keyword evidence="4" id="KW-1185">Reference proteome</keyword>
<dbReference type="EMBL" id="OZ022408">
    <property type="protein sequence ID" value="CAK9439660.1"/>
    <property type="molecule type" value="Genomic_DNA"/>
</dbReference>
<name>A0ABP0ZN19_9ASCO</name>
<sequence>MKFSKSSEAALILLYLQILTSALEVIINDEVVSDPALKLKSKFKKYLPELQETLEIPLRYPDQQSLKESFLQRPRPHPNPNHRGIRTRLKEDLPMLFRSRIRNSKHLMPDDNIGDGDESGSDGGAKDKKDAFDSDDGSGLGGDNDNGSGSGSGSDDESNAPFNSEFANLNDKPNDYPMGGATAPSGVTALKADVKLQSNHSFVKDFLAYRTNHFTALAIAQDKIDRDDKYRTGKKLKSKINEYQDSLNDPKDLKKWVRLIADKSNDGDGGNGNGKGNGGGGGVASRSKNFVNNEIEIDIDEFINYLVNEQGFNPKDLQFLKMRNLDYGLGEIEMELSKLREMQVRGNAKVISIGGEDGDGADGVSSSGLTLTVGWYMVMTLAVFSVMMS</sequence>
<gene>
    <name evidence="3" type="ORF">LODBEIA_P37600</name>
</gene>
<feature type="compositionally biased region" description="Gly residues" evidence="1">
    <location>
        <begin position="138"/>
        <end position="152"/>
    </location>
</feature>
<organism evidence="3 4">
    <name type="scientific">Lodderomyces beijingensis</name>
    <dbReference type="NCBI Taxonomy" id="1775926"/>
    <lineage>
        <taxon>Eukaryota</taxon>
        <taxon>Fungi</taxon>
        <taxon>Dikarya</taxon>
        <taxon>Ascomycota</taxon>
        <taxon>Saccharomycotina</taxon>
        <taxon>Pichiomycetes</taxon>
        <taxon>Debaryomycetaceae</taxon>
        <taxon>Candida/Lodderomyces clade</taxon>
        <taxon>Lodderomyces</taxon>
    </lineage>
</organism>
<evidence type="ECO:0000313" key="3">
    <source>
        <dbReference type="EMBL" id="CAK9439660.1"/>
    </source>
</evidence>
<feature type="region of interest" description="Disordered" evidence="1">
    <location>
        <begin position="69"/>
        <end position="89"/>
    </location>
</feature>
<feature type="region of interest" description="Disordered" evidence="1">
    <location>
        <begin position="264"/>
        <end position="283"/>
    </location>
</feature>
<feature type="region of interest" description="Disordered" evidence="1">
    <location>
        <begin position="104"/>
        <end position="181"/>
    </location>
</feature>
<accession>A0ABP0ZN19</accession>
<feature type="signal peptide" evidence="2">
    <location>
        <begin position="1"/>
        <end position="22"/>
    </location>
</feature>
<dbReference type="GeneID" id="92208956"/>
<reference evidence="3 4" key="1">
    <citation type="submission" date="2024-03" db="EMBL/GenBank/DDBJ databases">
        <authorList>
            <person name="Brejova B."/>
        </authorList>
    </citation>
    <scope>NUCLEOTIDE SEQUENCE [LARGE SCALE GENOMIC DNA]</scope>
    <source>
        <strain evidence="3 4">CBS 14171</strain>
    </source>
</reference>
<dbReference type="RefSeq" id="XP_066830698.1">
    <property type="nucleotide sequence ID" value="XM_066973906.1"/>
</dbReference>
<proteinExistence type="predicted"/>
<protein>
    <submittedName>
        <fullName evidence="3">Uncharacterized protein</fullName>
    </submittedName>
</protein>
<evidence type="ECO:0000256" key="1">
    <source>
        <dbReference type="SAM" id="MobiDB-lite"/>
    </source>
</evidence>
<evidence type="ECO:0000313" key="4">
    <source>
        <dbReference type="Proteomes" id="UP001497383"/>
    </source>
</evidence>
<feature type="chain" id="PRO_5047242387" evidence="2">
    <location>
        <begin position="23"/>
        <end position="389"/>
    </location>
</feature>
<keyword evidence="2" id="KW-0732">Signal</keyword>
<evidence type="ECO:0000256" key="2">
    <source>
        <dbReference type="SAM" id="SignalP"/>
    </source>
</evidence>